<dbReference type="EMBL" id="VSSQ01010388">
    <property type="protein sequence ID" value="MPM44203.1"/>
    <property type="molecule type" value="Genomic_DNA"/>
</dbReference>
<comment type="caution">
    <text evidence="1">The sequence shown here is derived from an EMBL/GenBank/DDBJ whole genome shotgun (WGS) entry which is preliminary data.</text>
</comment>
<dbReference type="AlphaFoldDB" id="A0A645A026"/>
<name>A0A645A026_9ZZZZ</name>
<sequence>MLRVEYGGDIENEYADRVHKQRDSTMDDFIRFVSAGTNEPRVDAQIAAASACLERFTDRFNACDSAGMDAELHFPHVMLSGAEKLEWKVPGQHPGNFFDALKATGWSHTRYESRESVLVSQDKVHFVVVYSRRNAQDEILSTHRNLWIVTLRDGRWGIALRSY</sequence>
<evidence type="ECO:0008006" key="2">
    <source>
        <dbReference type="Google" id="ProtNLM"/>
    </source>
</evidence>
<accession>A0A645A026</accession>
<organism evidence="1">
    <name type="scientific">bioreactor metagenome</name>
    <dbReference type="NCBI Taxonomy" id="1076179"/>
    <lineage>
        <taxon>unclassified sequences</taxon>
        <taxon>metagenomes</taxon>
        <taxon>ecological metagenomes</taxon>
    </lineage>
</organism>
<reference evidence="1" key="1">
    <citation type="submission" date="2019-08" db="EMBL/GenBank/DDBJ databases">
        <authorList>
            <person name="Kucharzyk K."/>
            <person name="Murdoch R.W."/>
            <person name="Higgins S."/>
            <person name="Loffler F."/>
        </authorList>
    </citation>
    <scope>NUCLEOTIDE SEQUENCE</scope>
</reference>
<evidence type="ECO:0000313" key="1">
    <source>
        <dbReference type="EMBL" id="MPM44203.1"/>
    </source>
</evidence>
<proteinExistence type="predicted"/>
<gene>
    <name evidence="1" type="ORF">SDC9_90881</name>
</gene>
<protein>
    <recommendedName>
        <fullName evidence="2">DUF4440 domain-containing protein</fullName>
    </recommendedName>
</protein>